<gene>
    <name evidence="1" type="ORF">G5A70_07665</name>
</gene>
<accession>A0ABX2IAW9</accession>
<reference evidence="1 2" key="1">
    <citation type="journal article" date="2020" name="Cell Host Microbe">
        <title>Functional and Genomic Variation between Human-Derived Isolates of Lachnospiraceae Reveals Inter- and Intra-Species Diversity.</title>
        <authorList>
            <person name="Sorbara M.T."/>
            <person name="Littmann E.R."/>
            <person name="Fontana E."/>
            <person name="Moody T.U."/>
            <person name="Kohout C.E."/>
            <person name="Gjonbalaj M."/>
            <person name="Eaton V."/>
            <person name="Seok R."/>
            <person name="Leiner I.M."/>
            <person name="Pamer E.G."/>
        </authorList>
    </citation>
    <scope>NUCLEOTIDE SEQUENCE [LARGE SCALE GENOMIC DNA]</scope>
    <source>
        <strain evidence="1 2">MSK.15.26</strain>
    </source>
</reference>
<sequence>MRGKAVLDDGKEIVVKDMMCFAEKVCNRY</sequence>
<protein>
    <submittedName>
        <fullName evidence="1">Uncharacterized protein</fullName>
    </submittedName>
</protein>
<keyword evidence="2" id="KW-1185">Reference proteome</keyword>
<dbReference type="Proteomes" id="UP000822142">
    <property type="component" value="Unassembled WGS sequence"/>
</dbReference>
<evidence type="ECO:0000313" key="1">
    <source>
        <dbReference type="EMBL" id="NSJ86052.1"/>
    </source>
</evidence>
<comment type="caution">
    <text evidence="1">The sequence shown here is derived from an EMBL/GenBank/DDBJ whole genome shotgun (WGS) entry which is preliminary data.</text>
</comment>
<name>A0ABX2IAW9_BLAHA</name>
<evidence type="ECO:0000313" key="2">
    <source>
        <dbReference type="Proteomes" id="UP000822142"/>
    </source>
</evidence>
<proteinExistence type="predicted"/>
<dbReference type="EMBL" id="JAAITA010000007">
    <property type="protein sequence ID" value="NSJ86052.1"/>
    <property type="molecule type" value="Genomic_DNA"/>
</dbReference>
<organism evidence="1 2">
    <name type="scientific">Blautia hansenii</name>
    <name type="common">Ruminococcus hansenii</name>
    <dbReference type="NCBI Taxonomy" id="1322"/>
    <lineage>
        <taxon>Bacteria</taxon>
        <taxon>Bacillati</taxon>
        <taxon>Bacillota</taxon>
        <taxon>Clostridia</taxon>
        <taxon>Lachnospirales</taxon>
        <taxon>Lachnospiraceae</taxon>
        <taxon>Blautia</taxon>
    </lineage>
</organism>